<keyword evidence="7" id="KW-1185">Reference proteome</keyword>
<sequence length="252" mass="27261">MTDTPRETRVLDAVVSLVDSLLDDFDIVDLLTDLTERCAELLDVEAAGFLLADPLHQLRLLAATSEQARALELFQLQADEGPCVDCYTTARPVSIADVQRVAGRWPRFVPAAVGAGFASVHAVPMRAAGIVLGALGLFGTRPGELSEADLLVGQTLTHIACVAILAEHPPTPSTVMPQLRSALTSRVIIEQAKGFLRETLGVSVEEAFHLLRTYARAKRQHLTDVARRLMTDRASRPIMLAELTELAAAPPR</sequence>
<name>A0A1X2L065_9MYCO</name>
<keyword evidence="2" id="KW-0418">Kinase</keyword>
<organism evidence="6 7">
    <name type="scientific">Mycolicibacterium vulneris</name>
    <dbReference type="NCBI Taxonomy" id="547163"/>
    <lineage>
        <taxon>Bacteria</taxon>
        <taxon>Bacillati</taxon>
        <taxon>Actinomycetota</taxon>
        <taxon>Actinomycetes</taxon>
        <taxon>Mycobacteriales</taxon>
        <taxon>Mycobacteriaceae</taxon>
        <taxon>Mycolicibacterium</taxon>
    </lineage>
</organism>
<dbReference type="InterPro" id="IPR036388">
    <property type="entry name" value="WH-like_DNA-bd_sf"/>
</dbReference>
<dbReference type="InterPro" id="IPR005561">
    <property type="entry name" value="ANTAR"/>
</dbReference>
<evidence type="ECO:0000256" key="3">
    <source>
        <dbReference type="ARBA" id="ARBA00023015"/>
    </source>
</evidence>
<keyword evidence="3" id="KW-0805">Transcription regulation</keyword>
<dbReference type="InterPro" id="IPR003018">
    <property type="entry name" value="GAF"/>
</dbReference>
<dbReference type="PROSITE" id="PS50921">
    <property type="entry name" value="ANTAR"/>
    <property type="match status" value="1"/>
</dbReference>
<gene>
    <name evidence="6" type="ORF">B8W69_14435</name>
</gene>
<feature type="domain" description="ANTAR" evidence="5">
    <location>
        <begin position="169"/>
        <end position="230"/>
    </location>
</feature>
<dbReference type="Gene3D" id="3.30.450.40">
    <property type="match status" value="1"/>
</dbReference>
<keyword evidence="1" id="KW-0808">Transferase</keyword>
<evidence type="ECO:0000256" key="1">
    <source>
        <dbReference type="ARBA" id="ARBA00022679"/>
    </source>
</evidence>
<evidence type="ECO:0000256" key="4">
    <source>
        <dbReference type="ARBA" id="ARBA00023163"/>
    </source>
</evidence>
<dbReference type="InterPro" id="IPR011006">
    <property type="entry name" value="CheY-like_superfamily"/>
</dbReference>
<protein>
    <submittedName>
        <fullName evidence="6">Transcriptional regulator</fullName>
    </submittedName>
</protein>
<reference evidence="6 7" key="1">
    <citation type="submission" date="2017-04" db="EMBL/GenBank/DDBJ databases">
        <title>The new phylogeny of genus Mycobacterium.</title>
        <authorList>
            <person name="Tortoli E."/>
            <person name="Trovato A."/>
            <person name="Cirillo D.M."/>
        </authorList>
    </citation>
    <scope>NUCLEOTIDE SEQUENCE [LARGE SCALE GENOMIC DNA]</scope>
    <source>
        <strain evidence="6 7">DSM 45247</strain>
    </source>
</reference>
<evidence type="ECO:0000259" key="5">
    <source>
        <dbReference type="PROSITE" id="PS50921"/>
    </source>
</evidence>
<dbReference type="Pfam" id="PF13185">
    <property type="entry name" value="GAF_2"/>
    <property type="match status" value="1"/>
</dbReference>
<dbReference type="SUPFAM" id="SSF55781">
    <property type="entry name" value="GAF domain-like"/>
    <property type="match status" value="1"/>
</dbReference>
<proteinExistence type="predicted"/>
<dbReference type="InterPro" id="IPR012074">
    <property type="entry name" value="GAF_ANTAR"/>
</dbReference>
<dbReference type="SUPFAM" id="SSF52172">
    <property type="entry name" value="CheY-like"/>
    <property type="match status" value="1"/>
</dbReference>
<accession>A0A1X2L065</accession>
<keyword evidence="4" id="KW-0804">Transcription</keyword>
<dbReference type="SMART" id="SM01012">
    <property type="entry name" value="ANTAR"/>
    <property type="match status" value="1"/>
</dbReference>
<evidence type="ECO:0000313" key="7">
    <source>
        <dbReference type="Proteomes" id="UP000242320"/>
    </source>
</evidence>
<dbReference type="Pfam" id="PF03861">
    <property type="entry name" value="ANTAR"/>
    <property type="match status" value="1"/>
</dbReference>
<dbReference type="GO" id="GO:0003723">
    <property type="term" value="F:RNA binding"/>
    <property type="evidence" value="ECO:0007669"/>
    <property type="project" value="InterPro"/>
</dbReference>
<evidence type="ECO:0000256" key="2">
    <source>
        <dbReference type="ARBA" id="ARBA00022777"/>
    </source>
</evidence>
<dbReference type="EMBL" id="NCXM01000013">
    <property type="protein sequence ID" value="OSC27374.1"/>
    <property type="molecule type" value="Genomic_DNA"/>
</dbReference>
<dbReference type="Proteomes" id="UP000242320">
    <property type="component" value="Unassembled WGS sequence"/>
</dbReference>
<dbReference type="GO" id="GO:0016301">
    <property type="term" value="F:kinase activity"/>
    <property type="evidence" value="ECO:0007669"/>
    <property type="project" value="UniProtKB-KW"/>
</dbReference>
<dbReference type="AlphaFoldDB" id="A0A1X2L065"/>
<dbReference type="RefSeq" id="WP_085290464.1">
    <property type="nucleotide sequence ID" value="NZ_NCXM01000013.1"/>
</dbReference>
<dbReference type="Gene3D" id="1.10.10.10">
    <property type="entry name" value="Winged helix-like DNA-binding domain superfamily/Winged helix DNA-binding domain"/>
    <property type="match status" value="1"/>
</dbReference>
<comment type="caution">
    <text evidence="6">The sequence shown here is derived from an EMBL/GenBank/DDBJ whole genome shotgun (WGS) entry which is preliminary data.</text>
</comment>
<evidence type="ECO:0000313" key="6">
    <source>
        <dbReference type="EMBL" id="OSC27374.1"/>
    </source>
</evidence>
<dbReference type="InterPro" id="IPR029016">
    <property type="entry name" value="GAF-like_dom_sf"/>
</dbReference>
<dbReference type="OrthoDB" id="3683444at2"/>
<dbReference type="PIRSF" id="PIRSF036625">
    <property type="entry name" value="GAF_ANTAR"/>
    <property type="match status" value="1"/>
</dbReference>